<evidence type="ECO:0000256" key="13">
    <source>
        <dbReference type="ARBA" id="ARBA00022837"/>
    </source>
</evidence>
<comment type="function">
    <text evidence="20">Hydrolysis of phosphatidylcholine with phospholipase A2 (EC 3.1.1.4) and phospholipase A1 (EC 3.1.1.32) activities.</text>
</comment>
<evidence type="ECO:0000256" key="12">
    <source>
        <dbReference type="ARBA" id="ARBA00022801"/>
    </source>
</evidence>
<organism evidence="21 22">
    <name type="scientific">Edwardsiella anguillarum ET080813</name>
    <dbReference type="NCBI Taxonomy" id="667120"/>
    <lineage>
        <taxon>Bacteria</taxon>
        <taxon>Pseudomonadati</taxon>
        <taxon>Pseudomonadota</taxon>
        <taxon>Gammaproteobacteria</taxon>
        <taxon>Enterobacterales</taxon>
        <taxon>Hafniaceae</taxon>
        <taxon>Edwardsiella</taxon>
    </lineage>
</organism>
<evidence type="ECO:0000256" key="17">
    <source>
        <dbReference type="ARBA" id="ARBA00023237"/>
    </source>
</evidence>
<evidence type="ECO:0000256" key="4">
    <source>
        <dbReference type="ARBA" id="ARBA00011702"/>
    </source>
</evidence>
<evidence type="ECO:0000256" key="11">
    <source>
        <dbReference type="ARBA" id="ARBA00022729"/>
    </source>
</evidence>
<comment type="subunit">
    <text evidence="4 20">Homodimer; dimerization is reversible, and the dimeric form is the active one.</text>
</comment>
<feature type="binding site" description="in dimeric form" evidence="19">
    <location>
        <position position="266"/>
    </location>
    <ligand>
        <name>Ca(2+)</name>
        <dbReference type="ChEBI" id="CHEBI:29108"/>
        <label>1</label>
    </ligand>
</feature>
<sequence>MYCIFHFMLRAKMAVQRCRWAVANGAMVRRVNGSTWDERGRLAARGGQSTSESDVVMKALKKYLMAGVAALPLVAQAAPSVSESGVAPALSDNEGVIANMLRHYDNPFTLYPYSTNYVLYTQTSDINKEAISSYDWGDQAKKNEIKFQISLAFPIWRGIAGDNSVLGAAYTQQSWWQAFNRSESSPFRETNYEPRLFLGWATDYPLFGGWVLRDIEAGGVHQSNGRSDPTSRSWNRVYTRFLAQNGNFQVQLMPWYRIPESPNKDDNPDITKYMGYYEAEMGYRLGESVFSLRGRYNWNSGYGAAEFGWSYPLTRHVRFYTQLFSGYGESLIDYNFRQTRFGVGVMLNDIL</sequence>
<dbReference type="Proteomes" id="UP000028681">
    <property type="component" value="Chromosome"/>
</dbReference>
<dbReference type="EC" id="3.1.1.4" evidence="6 20"/>
<feature type="binding site" description="in dimeric form" evidence="19">
    <location>
        <position position="226"/>
    </location>
    <ligand>
        <name>Ca(2+)</name>
        <dbReference type="ChEBI" id="CHEBI:29108"/>
        <label>1</label>
    </ligand>
</feature>
<keyword evidence="9" id="KW-0812">Transmembrane</keyword>
<evidence type="ECO:0000256" key="6">
    <source>
        <dbReference type="ARBA" id="ARBA00013278"/>
    </source>
</evidence>
<evidence type="ECO:0000256" key="5">
    <source>
        <dbReference type="ARBA" id="ARBA00013179"/>
    </source>
</evidence>
<dbReference type="InterPro" id="IPR003187">
    <property type="entry name" value="PLipase_A1"/>
</dbReference>
<dbReference type="CDD" id="cd00541">
    <property type="entry name" value="OMPLA"/>
    <property type="match status" value="1"/>
</dbReference>
<feature type="active site" description="Nucleophile" evidence="18">
    <location>
        <position position="223"/>
    </location>
</feature>
<keyword evidence="11" id="KW-0732">Signal</keyword>
<keyword evidence="13 19" id="KW-0106">Calcium</keyword>
<dbReference type="GO" id="GO:0004623">
    <property type="term" value="F:phospholipase A2 activity"/>
    <property type="evidence" value="ECO:0007669"/>
    <property type="project" value="UniProtKB-EC"/>
</dbReference>
<dbReference type="Gene3D" id="2.40.230.10">
    <property type="entry name" value="Phospholipase A1"/>
    <property type="match status" value="1"/>
</dbReference>
<keyword evidence="12 20" id="KW-0378">Hydrolase</keyword>
<evidence type="ECO:0000256" key="1">
    <source>
        <dbReference type="ARBA" id="ARBA00000111"/>
    </source>
</evidence>
<feature type="active site" description="Proton acceptor" evidence="18">
    <location>
        <position position="221"/>
    </location>
</feature>
<feature type="binding site" description="in dimeric form" evidence="19">
    <location>
        <position position="231"/>
    </location>
    <ligand>
        <name>Ca(2+)</name>
        <dbReference type="ChEBI" id="CHEBI:29108"/>
        <label>1</label>
    </ligand>
</feature>
<dbReference type="SUPFAM" id="SSF56931">
    <property type="entry name" value="Outer membrane phospholipase A (OMPLA)"/>
    <property type="match status" value="1"/>
</dbReference>
<keyword evidence="17 20" id="KW-0998">Cell outer membrane</keyword>
<evidence type="ECO:0000256" key="19">
    <source>
        <dbReference type="PIRSR" id="PIRSR603187-2"/>
    </source>
</evidence>
<keyword evidence="8" id="KW-1134">Transmembrane beta strand</keyword>
<dbReference type="PANTHER" id="PTHR40457:SF1">
    <property type="entry name" value="PHOSPHOLIPASE A1"/>
    <property type="match status" value="1"/>
</dbReference>
<keyword evidence="10 19" id="KW-0479">Metal-binding</keyword>
<gene>
    <name evidence="21" type="primary">pldA</name>
    <name evidence="21" type="ORF">ETEE_1890</name>
</gene>
<evidence type="ECO:0000313" key="22">
    <source>
        <dbReference type="Proteomes" id="UP000028681"/>
    </source>
</evidence>
<protein>
    <recommendedName>
        <fullName evidence="7 20">Phospholipase A1</fullName>
        <ecNumber evidence="5 20">3.1.1.32</ecNumber>
        <ecNumber evidence="6 20">3.1.1.4</ecNumber>
    </recommendedName>
    <alternativeName>
        <fullName evidence="20">Phosphatidylcholine 1-acylhydrolase</fullName>
    </alternativeName>
</protein>
<evidence type="ECO:0000256" key="20">
    <source>
        <dbReference type="RuleBase" id="RU366027"/>
    </source>
</evidence>
<dbReference type="KEGG" id="ete:ETEE_1890"/>
<dbReference type="PANTHER" id="PTHR40457">
    <property type="entry name" value="PHOSPHOLIPASE A1"/>
    <property type="match status" value="1"/>
</dbReference>
<evidence type="ECO:0000256" key="8">
    <source>
        <dbReference type="ARBA" id="ARBA00022452"/>
    </source>
</evidence>
<dbReference type="GO" id="GO:0016042">
    <property type="term" value="P:lipid catabolic process"/>
    <property type="evidence" value="ECO:0007669"/>
    <property type="project" value="UniProtKB-KW"/>
</dbReference>
<evidence type="ECO:0000256" key="10">
    <source>
        <dbReference type="ARBA" id="ARBA00022723"/>
    </source>
</evidence>
<keyword evidence="16" id="KW-0472">Membrane</keyword>
<keyword evidence="15 20" id="KW-0443">Lipid metabolism</keyword>
<comment type="cofactor">
    <cofactor evidence="20">
        <name>Ca(2+)</name>
        <dbReference type="ChEBI" id="CHEBI:29108"/>
    </cofactor>
    <text evidence="20">Binds 1 Ca(2+) ion per monomer. In the dimeric form the Ca(2+) is bound by different amino acids with binding of each Ca(2+) shared with ligands coming from each monomer. The Ca(2+) ion may have a role in catalysis.</text>
</comment>
<proteinExistence type="inferred from homology"/>
<name>A0A076LNN9_9GAMM</name>
<dbReference type="AlphaFoldDB" id="A0A076LNN9"/>
<evidence type="ECO:0000256" key="2">
    <source>
        <dbReference type="ARBA" id="ARBA00001604"/>
    </source>
</evidence>
<comment type="catalytic activity">
    <reaction evidence="2 20">
        <text>a 1,2-diacyl-sn-glycero-3-phosphocholine + H2O = a 1-acyl-sn-glycero-3-phosphocholine + a fatty acid + H(+)</text>
        <dbReference type="Rhea" id="RHEA:15801"/>
        <dbReference type="ChEBI" id="CHEBI:15377"/>
        <dbReference type="ChEBI" id="CHEBI:15378"/>
        <dbReference type="ChEBI" id="CHEBI:28868"/>
        <dbReference type="ChEBI" id="CHEBI:57643"/>
        <dbReference type="ChEBI" id="CHEBI:58168"/>
        <dbReference type="EC" id="3.1.1.4"/>
    </reaction>
</comment>
<evidence type="ECO:0000256" key="15">
    <source>
        <dbReference type="ARBA" id="ARBA00023098"/>
    </source>
</evidence>
<dbReference type="EMBL" id="CP006664">
    <property type="protein sequence ID" value="AIJ08337.1"/>
    <property type="molecule type" value="Genomic_DNA"/>
</dbReference>
<evidence type="ECO:0000256" key="18">
    <source>
        <dbReference type="PIRSR" id="PIRSR603187-1"/>
    </source>
</evidence>
<dbReference type="GO" id="GO:0009279">
    <property type="term" value="C:cell outer membrane"/>
    <property type="evidence" value="ECO:0007669"/>
    <property type="project" value="UniProtKB-SubCell"/>
</dbReference>
<dbReference type="GO" id="GO:0008970">
    <property type="term" value="F:phospholipase A1 activity"/>
    <property type="evidence" value="ECO:0007669"/>
    <property type="project" value="UniProtKB-EC"/>
</dbReference>
<comment type="subcellular location">
    <subcellularLocation>
        <location evidence="20">Cell outer membrane</location>
        <topology evidence="20">Multi-pass membrane protein</topology>
    </subcellularLocation>
    <text evidence="20">One of the very few enzymes located there.</text>
</comment>
<evidence type="ECO:0000256" key="3">
    <source>
        <dbReference type="ARBA" id="ARBA00010525"/>
    </source>
</evidence>
<dbReference type="PRINTS" id="PR01486">
    <property type="entry name" value="PHPHLIPASEA1"/>
</dbReference>
<evidence type="ECO:0000256" key="14">
    <source>
        <dbReference type="ARBA" id="ARBA00022963"/>
    </source>
</evidence>
<evidence type="ECO:0000256" key="16">
    <source>
        <dbReference type="ARBA" id="ARBA00023136"/>
    </source>
</evidence>
<feature type="binding site" description="in dimeric form" evidence="19">
    <location>
        <position position="184"/>
    </location>
    <ligand>
        <name>Ca(2+)</name>
        <dbReference type="ChEBI" id="CHEBI:29108"/>
        <label>1</label>
    </ligand>
</feature>
<comment type="similarity">
    <text evidence="3 20">Belongs to the phospholipase A1 family.</text>
</comment>
<evidence type="ECO:0000313" key="21">
    <source>
        <dbReference type="EMBL" id="AIJ08337.1"/>
    </source>
</evidence>
<dbReference type="NCBIfam" id="NF008031">
    <property type="entry name" value="PRK10763.1"/>
    <property type="match status" value="1"/>
</dbReference>
<comment type="catalytic activity">
    <reaction evidence="1 20">
        <text>a 1,2-diacyl-sn-glycero-3-phosphocholine + H2O = a 2-acyl-sn-glycero-3-phosphocholine + a fatty acid + H(+)</text>
        <dbReference type="Rhea" id="RHEA:18689"/>
        <dbReference type="ChEBI" id="CHEBI:15377"/>
        <dbReference type="ChEBI" id="CHEBI:15378"/>
        <dbReference type="ChEBI" id="CHEBI:28868"/>
        <dbReference type="ChEBI" id="CHEBI:57643"/>
        <dbReference type="ChEBI" id="CHEBI:57875"/>
        <dbReference type="EC" id="3.1.1.32"/>
    </reaction>
</comment>
<accession>A0A076LNN9</accession>
<dbReference type="Pfam" id="PF02253">
    <property type="entry name" value="PLA1"/>
    <property type="match status" value="1"/>
</dbReference>
<dbReference type="EC" id="3.1.1.32" evidence="5 20"/>
<reference evidence="21 22" key="1">
    <citation type="journal article" date="2012" name="PLoS ONE">
        <title>Edwardsiella comparative phylogenomics reveal the new intra/inter-species taxonomic relationships, virulence evolution and niche adaptation mechanisms.</title>
        <authorList>
            <person name="Yang M."/>
            <person name="Lv Y."/>
            <person name="Xiao J."/>
            <person name="Wu H."/>
            <person name="Zheng H."/>
            <person name="Liu Q."/>
            <person name="Zhang Y."/>
            <person name="Wang Q."/>
        </authorList>
    </citation>
    <scope>NUCLEOTIDE SEQUENCE [LARGE SCALE GENOMIC DNA]</scope>
    <source>
        <strain evidence="22">080813</strain>
    </source>
</reference>
<keyword evidence="14 20" id="KW-0442">Lipid degradation</keyword>
<evidence type="ECO:0000256" key="7">
    <source>
        <dbReference type="ARBA" id="ARBA00021726"/>
    </source>
</evidence>
<dbReference type="GO" id="GO:0005509">
    <property type="term" value="F:calcium ion binding"/>
    <property type="evidence" value="ECO:0007669"/>
    <property type="project" value="TreeGrafter"/>
</dbReference>
<dbReference type="HOGENOM" id="CLU_045813_1_0_6"/>
<dbReference type="InterPro" id="IPR036541">
    <property type="entry name" value="PLipase_A1_sf"/>
</dbReference>
<evidence type="ECO:0000256" key="9">
    <source>
        <dbReference type="ARBA" id="ARBA00022692"/>
    </source>
</evidence>